<dbReference type="InterPro" id="IPR039425">
    <property type="entry name" value="RNA_pol_sigma-70-like"/>
</dbReference>
<accession>A0A023WMP4</accession>
<dbReference type="KEGG" id="pstu:UIB01_02700"/>
<dbReference type="GO" id="GO:0006352">
    <property type="term" value="P:DNA-templated transcription initiation"/>
    <property type="evidence" value="ECO:0007669"/>
    <property type="project" value="InterPro"/>
</dbReference>
<dbReference type="GO" id="GO:0003677">
    <property type="term" value="F:DNA binding"/>
    <property type="evidence" value="ECO:0007669"/>
    <property type="project" value="InterPro"/>
</dbReference>
<evidence type="ECO:0000256" key="4">
    <source>
        <dbReference type="ARBA" id="ARBA00023163"/>
    </source>
</evidence>
<dbReference type="Proteomes" id="UP000025238">
    <property type="component" value="Chromosome"/>
</dbReference>
<name>A0A023WMP4_STUST</name>
<keyword evidence="4" id="KW-0804">Transcription</keyword>
<keyword evidence="3" id="KW-0731">Sigma factor</keyword>
<evidence type="ECO:0000256" key="1">
    <source>
        <dbReference type="ARBA" id="ARBA00010641"/>
    </source>
</evidence>
<dbReference type="InterPro" id="IPR013249">
    <property type="entry name" value="RNA_pol_sigma70_r4_t2"/>
</dbReference>
<protein>
    <submittedName>
        <fullName evidence="7">Peptidylprolyl isomerase</fullName>
    </submittedName>
</protein>
<evidence type="ECO:0000259" key="5">
    <source>
        <dbReference type="Pfam" id="PF04542"/>
    </source>
</evidence>
<dbReference type="PANTHER" id="PTHR43133">
    <property type="entry name" value="RNA POLYMERASE ECF-TYPE SIGMA FACTO"/>
    <property type="match status" value="1"/>
</dbReference>
<dbReference type="InterPro" id="IPR013324">
    <property type="entry name" value="RNA_pol_sigma_r3/r4-like"/>
</dbReference>
<dbReference type="InterPro" id="IPR036388">
    <property type="entry name" value="WH-like_DNA-bd_sf"/>
</dbReference>
<evidence type="ECO:0000313" key="8">
    <source>
        <dbReference type="Proteomes" id="UP000025238"/>
    </source>
</evidence>
<dbReference type="NCBIfam" id="TIGR02937">
    <property type="entry name" value="sigma70-ECF"/>
    <property type="match status" value="1"/>
</dbReference>
<evidence type="ECO:0000256" key="2">
    <source>
        <dbReference type="ARBA" id="ARBA00023015"/>
    </source>
</evidence>
<organism evidence="7 8">
    <name type="scientific">Stutzerimonas stutzeri</name>
    <name type="common">Pseudomonas stutzeri</name>
    <dbReference type="NCBI Taxonomy" id="316"/>
    <lineage>
        <taxon>Bacteria</taxon>
        <taxon>Pseudomonadati</taxon>
        <taxon>Pseudomonadota</taxon>
        <taxon>Gammaproteobacteria</taxon>
        <taxon>Pseudomonadales</taxon>
        <taxon>Pseudomonadaceae</taxon>
        <taxon>Stutzerimonas</taxon>
    </lineage>
</organism>
<dbReference type="Gene3D" id="1.10.1740.10">
    <property type="match status" value="1"/>
</dbReference>
<feature type="domain" description="RNA polymerase sigma-70 region 2" evidence="5">
    <location>
        <begin position="15"/>
        <end position="78"/>
    </location>
</feature>
<dbReference type="Gene3D" id="1.10.10.10">
    <property type="entry name" value="Winged helix-like DNA-binding domain superfamily/Winged helix DNA-binding domain"/>
    <property type="match status" value="1"/>
</dbReference>
<reference evidence="7 8" key="1">
    <citation type="submission" date="2014-03" db="EMBL/GenBank/DDBJ databases">
        <title>Complete genome sequence of Pseudomonas stutzeri 19SMN4.</title>
        <authorList>
            <person name="Brunet-Galmes I."/>
            <person name="Nogales B."/>
            <person name="Busquets A."/>
            <person name="Pena A."/>
            <person name="Gomila M."/>
            <person name="Garcia-Valdes E."/>
            <person name="Lalucat J."/>
            <person name="Bennasar A."/>
            <person name="Bosch R."/>
        </authorList>
    </citation>
    <scope>NUCLEOTIDE SEQUENCE [LARGE SCALE GENOMIC DNA]</scope>
    <source>
        <strain evidence="7 8">19SMN4</strain>
    </source>
</reference>
<gene>
    <name evidence="7" type="ORF">UIB01_02700</name>
</gene>
<dbReference type="PATRIC" id="fig|316.97.peg.549"/>
<keyword evidence="2" id="KW-0805">Transcription regulation</keyword>
<dbReference type="AlphaFoldDB" id="A0A023WMP4"/>
<sequence>MRNNNKIPDSCLQCYVHHRQQLVAHLTRVGGCRALAEDLAQDAWLKLAQVMPEQRLDNPKAYLFRIATNLLRDALRHRALLGASDECPLELIEAVQADPCGLVENQCALQCVLRQLDDLPPRCREVFELARLEGLSQAEIAERLGISVNTVIAQLAKARQRLERP</sequence>
<dbReference type="CDD" id="cd06171">
    <property type="entry name" value="Sigma70_r4"/>
    <property type="match status" value="1"/>
</dbReference>
<dbReference type="SUPFAM" id="SSF88659">
    <property type="entry name" value="Sigma3 and sigma4 domains of RNA polymerase sigma factors"/>
    <property type="match status" value="1"/>
</dbReference>
<comment type="similarity">
    <text evidence="1">Belongs to the sigma-70 factor family. ECF subfamily.</text>
</comment>
<dbReference type="InterPro" id="IPR014284">
    <property type="entry name" value="RNA_pol_sigma-70_dom"/>
</dbReference>
<dbReference type="GO" id="GO:0016987">
    <property type="term" value="F:sigma factor activity"/>
    <property type="evidence" value="ECO:0007669"/>
    <property type="project" value="UniProtKB-KW"/>
</dbReference>
<keyword evidence="7" id="KW-0413">Isomerase</keyword>
<dbReference type="SUPFAM" id="SSF88946">
    <property type="entry name" value="Sigma2 domain of RNA polymerase sigma factors"/>
    <property type="match status" value="1"/>
</dbReference>
<evidence type="ECO:0000313" key="7">
    <source>
        <dbReference type="EMBL" id="AHY41428.1"/>
    </source>
</evidence>
<dbReference type="InterPro" id="IPR007627">
    <property type="entry name" value="RNA_pol_sigma70_r2"/>
</dbReference>
<dbReference type="Pfam" id="PF08281">
    <property type="entry name" value="Sigma70_r4_2"/>
    <property type="match status" value="1"/>
</dbReference>
<dbReference type="EMBL" id="CP007509">
    <property type="protein sequence ID" value="AHY41428.1"/>
    <property type="molecule type" value="Genomic_DNA"/>
</dbReference>
<dbReference type="Pfam" id="PF04542">
    <property type="entry name" value="Sigma70_r2"/>
    <property type="match status" value="1"/>
</dbReference>
<feature type="domain" description="RNA polymerase sigma factor 70 region 4 type 2" evidence="6">
    <location>
        <begin position="110"/>
        <end position="162"/>
    </location>
</feature>
<dbReference type="PANTHER" id="PTHR43133:SF63">
    <property type="entry name" value="RNA POLYMERASE SIGMA FACTOR FECI-RELATED"/>
    <property type="match status" value="1"/>
</dbReference>
<dbReference type="InterPro" id="IPR013325">
    <property type="entry name" value="RNA_pol_sigma_r2"/>
</dbReference>
<proteinExistence type="inferred from homology"/>
<evidence type="ECO:0000256" key="3">
    <source>
        <dbReference type="ARBA" id="ARBA00023082"/>
    </source>
</evidence>
<dbReference type="OrthoDB" id="8589148at2"/>
<dbReference type="GO" id="GO:0016853">
    <property type="term" value="F:isomerase activity"/>
    <property type="evidence" value="ECO:0007669"/>
    <property type="project" value="UniProtKB-KW"/>
</dbReference>
<evidence type="ECO:0000259" key="6">
    <source>
        <dbReference type="Pfam" id="PF08281"/>
    </source>
</evidence>